<dbReference type="InterPro" id="IPR018321">
    <property type="entry name" value="Glucosamine6P_isomerase_CS"/>
</dbReference>
<dbReference type="NCBIfam" id="TIGR00502">
    <property type="entry name" value="nagB"/>
    <property type="match status" value="1"/>
</dbReference>
<dbReference type="CDD" id="cd01399">
    <property type="entry name" value="GlcN6P_deaminase"/>
    <property type="match status" value="1"/>
</dbReference>
<feature type="active site" description="For ring-opening step" evidence="3">
    <location>
        <position position="129"/>
    </location>
</feature>
<dbReference type="EC" id="3.5.99.6" evidence="3"/>
<comment type="caution">
    <text evidence="5">The sequence shown here is derived from an EMBL/GenBank/DDBJ whole genome shotgun (WGS) entry which is preliminary data.</text>
</comment>
<evidence type="ECO:0000256" key="2">
    <source>
        <dbReference type="ARBA" id="ARBA00023277"/>
    </source>
</evidence>
<keyword evidence="6" id="KW-1185">Reference proteome</keyword>
<keyword evidence="1 3" id="KW-0378">Hydrolase</keyword>
<dbReference type="Gene3D" id="3.40.50.1360">
    <property type="match status" value="1"/>
</dbReference>
<sequence length="254" mass="28086">MNVLVAKSANDAERIAYLLIKERISGKHDFVLGLATGSTPVGMYQMFKQDALDCSHVTSVNLDEYIGLSPEHPQSYNRFMKDRLFDEVPFKQSHLPQGDAQDPEAEAERYEALVRTLGVDLQLLGIGENGHIAFNEPGTALDAKTHVTELTESTREANRRFFDRLEDVPTHAITMGLDTIMNAREIVLVATGERKAEAVQHMIESVPTVDWPATILQAHPGVTVVLDEAAASRCAEVLQARGQEAATRFFTIRA</sequence>
<evidence type="ECO:0000256" key="1">
    <source>
        <dbReference type="ARBA" id="ARBA00022801"/>
    </source>
</evidence>
<dbReference type="EMBL" id="JBHTCE010000003">
    <property type="protein sequence ID" value="MFC7390944.1"/>
    <property type="molecule type" value="Genomic_DNA"/>
</dbReference>
<dbReference type="InterPro" id="IPR004547">
    <property type="entry name" value="Glucosamine6P_isomerase"/>
</dbReference>
<feature type="active site" description="For ring-opening step" evidence="3">
    <location>
        <position position="136"/>
    </location>
</feature>
<reference evidence="6" key="1">
    <citation type="journal article" date="2019" name="Int. J. Syst. Evol. Microbiol.">
        <title>The Global Catalogue of Microorganisms (GCM) 10K type strain sequencing project: providing services to taxonomists for standard genome sequencing and annotation.</title>
        <authorList>
            <consortium name="The Broad Institute Genomics Platform"/>
            <consortium name="The Broad Institute Genome Sequencing Center for Infectious Disease"/>
            <person name="Wu L."/>
            <person name="Ma J."/>
        </authorList>
    </citation>
    <scope>NUCLEOTIDE SEQUENCE [LARGE SCALE GENOMIC DNA]</scope>
    <source>
        <strain evidence="6">CCUG 55590</strain>
    </source>
</reference>
<dbReference type="Proteomes" id="UP001596439">
    <property type="component" value="Unassembled WGS sequence"/>
</dbReference>
<feature type="domain" description="Glucosamine/galactosamine-6-phosphate isomerase" evidence="4">
    <location>
        <begin position="18"/>
        <end position="221"/>
    </location>
</feature>
<accession>A0ABW2PP88</accession>
<proteinExistence type="inferred from homology"/>
<organism evidence="5 6">
    <name type="scientific">Exiguobacterium aestuarii</name>
    <dbReference type="NCBI Taxonomy" id="273527"/>
    <lineage>
        <taxon>Bacteria</taxon>
        <taxon>Bacillati</taxon>
        <taxon>Bacillota</taxon>
        <taxon>Bacilli</taxon>
        <taxon>Bacillales</taxon>
        <taxon>Bacillales Family XII. Incertae Sedis</taxon>
        <taxon>Exiguobacterium</taxon>
    </lineage>
</organism>
<dbReference type="HAMAP" id="MF_01241">
    <property type="entry name" value="GlcN6P_deamin"/>
    <property type="match status" value="1"/>
</dbReference>
<comment type="catalytic activity">
    <reaction evidence="3">
        <text>alpha-D-glucosamine 6-phosphate + H2O = beta-D-fructose 6-phosphate + NH4(+)</text>
        <dbReference type="Rhea" id="RHEA:12172"/>
        <dbReference type="ChEBI" id="CHEBI:15377"/>
        <dbReference type="ChEBI" id="CHEBI:28938"/>
        <dbReference type="ChEBI" id="CHEBI:57634"/>
        <dbReference type="ChEBI" id="CHEBI:75989"/>
        <dbReference type="EC" id="3.5.99.6"/>
    </reaction>
</comment>
<name>A0ABW2PP88_9BACL</name>
<gene>
    <name evidence="3 5" type="primary">nagB</name>
    <name evidence="5" type="ORF">ACFQO8_12445</name>
</gene>
<dbReference type="RefSeq" id="WP_214790760.1">
    <property type="nucleotide sequence ID" value="NZ_JANIEL010000086.1"/>
</dbReference>
<evidence type="ECO:0000313" key="6">
    <source>
        <dbReference type="Proteomes" id="UP001596439"/>
    </source>
</evidence>
<evidence type="ECO:0000256" key="3">
    <source>
        <dbReference type="HAMAP-Rule" id="MF_01241"/>
    </source>
</evidence>
<dbReference type="SUPFAM" id="SSF100950">
    <property type="entry name" value="NagB/RpiA/CoA transferase-like"/>
    <property type="match status" value="1"/>
</dbReference>
<evidence type="ECO:0000313" key="5">
    <source>
        <dbReference type="EMBL" id="MFC7390944.1"/>
    </source>
</evidence>
<protein>
    <recommendedName>
        <fullName evidence="3">Glucosamine-6-phosphate deaminase</fullName>
        <ecNumber evidence="3">3.5.99.6</ecNumber>
    </recommendedName>
    <alternativeName>
        <fullName evidence="3">GlcN6P deaminase</fullName>
        <shortName evidence="3">GNPDA</shortName>
    </alternativeName>
    <alternativeName>
        <fullName evidence="3">Glucosamine-6-phosphate isomerase</fullName>
    </alternativeName>
</protein>
<dbReference type="GO" id="GO:0004342">
    <property type="term" value="F:glucosamine-6-phosphate deaminase activity"/>
    <property type="evidence" value="ECO:0007669"/>
    <property type="project" value="UniProtKB-EC"/>
</dbReference>
<dbReference type="PANTHER" id="PTHR11280">
    <property type="entry name" value="GLUCOSAMINE-6-PHOSPHATE ISOMERASE"/>
    <property type="match status" value="1"/>
</dbReference>
<comment type="function">
    <text evidence="3">Catalyzes the reversible isomerization-deamination of glucosamine 6-phosphate (GlcN6P) to form fructose 6-phosphate (Fru6P) and ammonium ion.</text>
</comment>
<dbReference type="InterPro" id="IPR037171">
    <property type="entry name" value="NagB/RpiA_transferase-like"/>
</dbReference>
<feature type="active site" description="Proton acceptor; for enolization step" evidence="3">
    <location>
        <position position="63"/>
    </location>
</feature>
<dbReference type="Pfam" id="PF01182">
    <property type="entry name" value="Glucosamine_iso"/>
    <property type="match status" value="1"/>
</dbReference>
<dbReference type="PANTHER" id="PTHR11280:SF5">
    <property type="entry name" value="GLUCOSAMINE-6-PHOSPHATE ISOMERASE"/>
    <property type="match status" value="1"/>
</dbReference>
<comment type="caution">
    <text evidence="3">Lacks conserved residue(s) required for the propagation of feature annotation.</text>
</comment>
<feature type="active site" description="Proton acceptor; for ring-opening step" evidence="3">
    <location>
        <position position="131"/>
    </location>
</feature>
<dbReference type="PROSITE" id="PS01161">
    <property type="entry name" value="GLC_GALNAC_ISOMERASE"/>
    <property type="match status" value="1"/>
</dbReference>
<comment type="similarity">
    <text evidence="3">Belongs to the glucosamine/galactosamine-6-phosphate isomerase family. NagB subfamily.</text>
</comment>
<evidence type="ECO:0000259" key="4">
    <source>
        <dbReference type="Pfam" id="PF01182"/>
    </source>
</evidence>
<dbReference type="InterPro" id="IPR006148">
    <property type="entry name" value="Glc/Gal-6P_isomerase"/>
</dbReference>
<comment type="pathway">
    <text evidence="3">Amino-sugar metabolism; N-acetylneuraminate degradation; D-fructose 6-phosphate from N-acetylneuraminate: step 5/5.</text>
</comment>
<keyword evidence="2 3" id="KW-0119">Carbohydrate metabolism</keyword>